<dbReference type="InterPro" id="IPR036097">
    <property type="entry name" value="HisK_dim/P_sf"/>
</dbReference>
<evidence type="ECO:0000313" key="10">
    <source>
        <dbReference type="EMBL" id="MFC0252216.1"/>
    </source>
</evidence>
<dbReference type="PRINTS" id="PR00344">
    <property type="entry name" value="BCTRLSENSOR"/>
</dbReference>
<feature type="domain" description="Histidine kinase" evidence="8">
    <location>
        <begin position="380"/>
        <end position="598"/>
    </location>
</feature>
<dbReference type="SMART" id="SM00388">
    <property type="entry name" value="HisKA"/>
    <property type="match status" value="1"/>
</dbReference>
<comment type="caution">
    <text evidence="10">The sequence shown here is derived from an EMBL/GenBank/DDBJ whole genome shotgun (WGS) entry which is preliminary data.</text>
</comment>
<dbReference type="PANTHER" id="PTHR43547">
    <property type="entry name" value="TWO-COMPONENT HISTIDINE KINASE"/>
    <property type="match status" value="1"/>
</dbReference>
<dbReference type="Gene3D" id="3.40.50.2300">
    <property type="match status" value="1"/>
</dbReference>
<comment type="catalytic activity">
    <reaction evidence="1">
        <text>ATP + protein L-histidine = ADP + protein N-phospho-L-histidine.</text>
        <dbReference type="EC" id="2.7.13.3"/>
    </reaction>
</comment>
<keyword evidence="10" id="KW-0067">ATP-binding</keyword>
<dbReference type="SMART" id="SM00448">
    <property type="entry name" value="REC"/>
    <property type="match status" value="1"/>
</dbReference>
<gene>
    <name evidence="10" type="ORF">ACFFJK_09970</name>
</gene>
<dbReference type="Gene3D" id="1.10.287.130">
    <property type="match status" value="1"/>
</dbReference>
<dbReference type="GO" id="GO:0005524">
    <property type="term" value="F:ATP binding"/>
    <property type="evidence" value="ECO:0007669"/>
    <property type="project" value="UniProtKB-KW"/>
</dbReference>
<dbReference type="InterPro" id="IPR005467">
    <property type="entry name" value="His_kinase_dom"/>
</dbReference>
<dbReference type="RefSeq" id="WP_379678965.1">
    <property type="nucleotide sequence ID" value="NZ_JBHLWP010000009.1"/>
</dbReference>
<feature type="modified residue" description="4-aspartylphosphate" evidence="4">
    <location>
        <position position="688"/>
    </location>
</feature>
<evidence type="ECO:0000256" key="2">
    <source>
        <dbReference type="ARBA" id="ARBA00012438"/>
    </source>
</evidence>
<reference evidence="10 11" key="1">
    <citation type="submission" date="2024-09" db="EMBL/GenBank/DDBJ databases">
        <authorList>
            <person name="Sun Q."/>
            <person name="Mori K."/>
        </authorList>
    </citation>
    <scope>NUCLEOTIDE SEQUENCE [LARGE SCALE GENOMIC DNA]</scope>
    <source>
        <strain evidence="10 11">CCM 7792</strain>
    </source>
</reference>
<dbReference type="EC" id="2.7.13.3" evidence="2"/>
<keyword evidence="3 4" id="KW-0597">Phosphoprotein</keyword>
<evidence type="ECO:0000256" key="4">
    <source>
        <dbReference type="PROSITE-ProRule" id="PRU00169"/>
    </source>
</evidence>
<keyword evidence="10" id="KW-0547">Nucleotide-binding</keyword>
<evidence type="ECO:0000313" key="11">
    <source>
        <dbReference type="Proteomes" id="UP001589773"/>
    </source>
</evidence>
<evidence type="ECO:0000256" key="3">
    <source>
        <dbReference type="ARBA" id="ARBA00022553"/>
    </source>
</evidence>
<sequence>MKTRTYLAAIILTVLIPLLALSAWGLTLLLQKEKEARLSNVEEKARFIALSIDKQLASSEGALRVIGQTEPMSQEDFLSLYSLMRQTLTSSESWAVLYDMEGRMLMHTHHPYGTVFDEGPNPWVSSAIALQKPSVSDLREGRAGKWKVVSVNLPVRTASGRQYLLSHTFHVSHITRLLHSVDLPGTWVVGVFGTDGISIARNLREKEFVGTRVVPALYEASRAQTSGRIRNLTRDGFWAYNTFTHTTRADWTVAIAAPIEEINSPARTATVIAALVLAVAFGGAILGIVVFARRITGSFNLTLAAAKSLEQGKIPAVEASGVVEADALQRALRDAGMKIEAENQARQALEREREQLLRSEREARRAAENQNSAKDEFLAMLAHELRNPLAPIAAAAHMLKLPGRSEATLQRTGEIITRQVEHLKSLIHDLLDVSRVTRGLVSIEQARVEIGAVVKGAAEQVEPLMLSRRHAFRLDVRTPHAVVSGDQNRLIQVVTNLLANAAKYTPEGGNIVLAVDVRGQDLVLSVTDNGIGIDPELLPQVFDLFKQARRSADRSQGGLGLGLALVRSIMALHGGQVEVHSDGIGKGACFTLSLPLSPPAPSSAPSSTPSSASLPQSSAQAAEAGAPPDDTGVRAEPVRLMVVDDNVDAARMLANLLEAKGHQVTVMADAHNAIRHSQDAPYALYILDIGLPDMDGYELARRLRRASGSKDAVLVALTGYGQVHDRQTAFAAGFDHHFVKPVDIAALDRILASTATAASRPCV</sequence>
<dbReference type="SUPFAM" id="SSF47384">
    <property type="entry name" value="Homodimeric domain of signal transducing histidine kinase"/>
    <property type="match status" value="1"/>
</dbReference>
<keyword evidence="7" id="KW-0812">Transmembrane</keyword>
<proteinExistence type="predicted"/>
<evidence type="ECO:0000256" key="5">
    <source>
        <dbReference type="SAM" id="Coils"/>
    </source>
</evidence>
<feature type="transmembrane region" description="Helical" evidence="7">
    <location>
        <begin position="271"/>
        <end position="292"/>
    </location>
</feature>
<dbReference type="SMART" id="SM00387">
    <property type="entry name" value="HATPase_c"/>
    <property type="match status" value="1"/>
</dbReference>
<keyword evidence="7" id="KW-0472">Membrane</keyword>
<dbReference type="InterPro" id="IPR003594">
    <property type="entry name" value="HATPase_dom"/>
</dbReference>
<dbReference type="CDD" id="cd00075">
    <property type="entry name" value="HATPase"/>
    <property type="match status" value="1"/>
</dbReference>
<feature type="compositionally biased region" description="Low complexity" evidence="6">
    <location>
        <begin position="603"/>
        <end position="622"/>
    </location>
</feature>
<dbReference type="CDD" id="cd17580">
    <property type="entry name" value="REC_2_DhkD-like"/>
    <property type="match status" value="1"/>
</dbReference>
<dbReference type="CDD" id="cd00082">
    <property type="entry name" value="HisKA"/>
    <property type="match status" value="1"/>
</dbReference>
<dbReference type="InterPro" id="IPR003661">
    <property type="entry name" value="HisK_dim/P_dom"/>
</dbReference>
<dbReference type="Pfam" id="PF02518">
    <property type="entry name" value="HATPase_c"/>
    <property type="match status" value="1"/>
</dbReference>
<evidence type="ECO:0000259" key="9">
    <source>
        <dbReference type="PROSITE" id="PS50110"/>
    </source>
</evidence>
<dbReference type="InterPro" id="IPR004358">
    <property type="entry name" value="Sig_transdc_His_kin-like_C"/>
</dbReference>
<feature type="domain" description="Response regulatory" evidence="9">
    <location>
        <begin position="639"/>
        <end position="755"/>
    </location>
</feature>
<organism evidence="10 11">
    <name type="scientific">Massilia consociata</name>
    <dbReference type="NCBI Taxonomy" id="760117"/>
    <lineage>
        <taxon>Bacteria</taxon>
        <taxon>Pseudomonadati</taxon>
        <taxon>Pseudomonadota</taxon>
        <taxon>Betaproteobacteria</taxon>
        <taxon>Burkholderiales</taxon>
        <taxon>Oxalobacteraceae</taxon>
        <taxon>Telluria group</taxon>
        <taxon>Massilia</taxon>
    </lineage>
</organism>
<keyword evidence="7" id="KW-1133">Transmembrane helix</keyword>
<dbReference type="InterPro" id="IPR011006">
    <property type="entry name" value="CheY-like_superfamily"/>
</dbReference>
<dbReference type="CDD" id="cd18774">
    <property type="entry name" value="PDC2_HK_sensor"/>
    <property type="match status" value="1"/>
</dbReference>
<dbReference type="PROSITE" id="PS50109">
    <property type="entry name" value="HIS_KIN"/>
    <property type="match status" value="1"/>
</dbReference>
<feature type="region of interest" description="Disordered" evidence="6">
    <location>
        <begin position="598"/>
        <end position="633"/>
    </location>
</feature>
<keyword evidence="5" id="KW-0175">Coiled coil</keyword>
<evidence type="ECO:0000256" key="7">
    <source>
        <dbReference type="SAM" id="Phobius"/>
    </source>
</evidence>
<protein>
    <recommendedName>
        <fullName evidence="2">histidine kinase</fullName>
        <ecNumber evidence="2">2.7.13.3</ecNumber>
    </recommendedName>
</protein>
<dbReference type="SUPFAM" id="SSF52172">
    <property type="entry name" value="CheY-like"/>
    <property type="match status" value="1"/>
</dbReference>
<accession>A0ABV6FFP2</accession>
<dbReference type="Pfam" id="PF00512">
    <property type="entry name" value="HisKA"/>
    <property type="match status" value="1"/>
</dbReference>
<evidence type="ECO:0000256" key="1">
    <source>
        <dbReference type="ARBA" id="ARBA00000085"/>
    </source>
</evidence>
<dbReference type="Proteomes" id="UP001589773">
    <property type="component" value="Unassembled WGS sequence"/>
</dbReference>
<name>A0ABV6FFP2_9BURK</name>
<evidence type="ECO:0000256" key="6">
    <source>
        <dbReference type="SAM" id="MobiDB-lite"/>
    </source>
</evidence>
<dbReference type="Pfam" id="PF00072">
    <property type="entry name" value="Response_reg"/>
    <property type="match status" value="1"/>
</dbReference>
<dbReference type="EMBL" id="JBHLWP010000009">
    <property type="protein sequence ID" value="MFC0252216.1"/>
    <property type="molecule type" value="Genomic_DNA"/>
</dbReference>
<dbReference type="PROSITE" id="PS50110">
    <property type="entry name" value="RESPONSE_REGULATORY"/>
    <property type="match status" value="1"/>
</dbReference>
<feature type="coiled-coil region" evidence="5">
    <location>
        <begin position="332"/>
        <end position="376"/>
    </location>
</feature>
<feature type="transmembrane region" description="Helical" evidence="7">
    <location>
        <begin position="6"/>
        <end position="30"/>
    </location>
</feature>
<evidence type="ECO:0000259" key="8">
    <source>
        <dbReference type="PROSITE" id="PS50109"/>
    </source>
</evidence>
<keyword evidence="11" id="KW-1185">Reference proteome</keyword>
<dbReference type="SUPFAM" id="SSF55874">
    <property type="entry name" value="ATPase domain of HSP90 chaperone/DNA topoisomerase II/histidine kinase"/>
    <property type="match status" value="1"/>
</dbReference>
<dbReference type="InterPro" id="IPR001789">
    <property type="entry name" value="Sig_transdc_resp-reg_receiver"/>
</dbReference>
<dbReference type="PANTHER" id="PTHR43547:SF2">
    <property type="entry name" value="HYBRID SIGNAL TRANSDUCTION HISTIDINE KINASE C"/>
    <property type="match status" value="1"/>
</dbReference>
<dbReference type="Gene3D" id="3.30.565.10">
    <property type="entry name" value="Histidine kinase-like ATPase, C-terminal domain"/>
    <property type="match status" value="1"/>
</dbReference>
<dbReference type="InterPro" id="IPR036890">
    <property type="entry name" value="HATPase_C_sf"/>
</dbReference>